<name>A0A1I7G778_9FIRM</name>
<feature type="transmembrane region" description="Helical" evidence="2">
    <location>
        <begin position="133"/>
        <end position="156"/>
    </location>
</feature>
<gene>
    <name evidence="4" type="ORF">SAMN05216508_10524</name>
</gene>
<feature type="transmembrane region" description="Helical" evidence="2">
    <location>
        <begin position="29"/>
        <end position="48"/>
    </location>
</feature>
<feature type="transmembrane region" description="Helical" evidence="2">
    <location>
        <begin position="92"/>
        <end position="113"/>
    </location>
</feature>
<evidence type="ECO:0000313" key="5">
    <source>
        <dbReference type="Proteomes" id="UP000198817"/>
    </source>
</evidence>
<evidence type="ECO:0000259" key="3">
    <source>
        <dbReference type="Pfam" id="PF02517"/>
    </source>
</evidence>
<keyword evidence="4" id="KW-0645">Protease</keyword>
<proteinExistence type="predicted"/>
<dbReference type="Proteomes" id="UP000198817">
    <property type="component" value="Unassembled WGS sequence"/>
</dbReference>
<protein>
    <submittedName>
        <fullName evidence="4">Membrane protease YdiL, CAAX protease family</fullName>
    </submittedName>
</protein>
<dbReference type="STRING" id="155865.SAMN05216515_10625"/>
<evidence type="ECO:0000256" key="2">
    <source>
        <dbReference type="SAM" id="Phobius"/>
    </source>
</evidence>
<dbReference type="GO" id="GO:0080120">
    <property type="term" value="P:CAAX-box protein maturation"/>
    <property type="evidence" value="ECO:0007669"/>
    <property type="project" value="UniProtKB-ARBA"/>
</dbReference>
<dbReference type="OrthoDB" id="9782250at2"/>
<evidence type="ECO:0000313" key="4">
    <source>
        <dbReference type="EMBL" id="SFU44319.1"/>
    </source>
</evidence>
<reference evidence="4 5" key="1">
    <citation type="submission" date="2016-10" db="EMBL/GenBank/DDBJ databases">
        <authorList>
            <person name="de Groot N.N."/>
        </authorList>
    </citation>
    <scope>NUCLEOTIDE SEQUENCE [LARGE SCALE GENOMIC DNA]</scope>
    <source>
        <strain evidence="4 5">KHGC13</strain>
    </source>
</reference>
<keyword evidence="2" id="KW-0472">Membrane</keyword>
<dbReference type="RefSeq" id="WP_090470517.1">
    <property type="nucleotide sequence ID" value="NZ_FOWF01000006.1"/>
</dbReference>
<feature type="region of interest" description="Disordered" evidence="1">
    <location>
        <begin position="1"/>
        <end position="21"/>
    </location>
</feature>
<sequence>MNNEKNQKKNETSSRAGGTLRPPMDVRSGVLWTLVLGILLPALGAFLLKNRSDLYVTLAADGAGAVIAFLLLRGRARAGGTVSRRFTAKDLILSVLLMFFTLHCLNGVCRIFLPEQTASSGAAARMAGSGTIGAGTGASGEILLAVIGLAVLPAIYEELLMRGILFRSLRTAVGFWPAALLSAAFWGIWHWNPAQCVTAFGAGLVLALLMEVYDSLALVILLHMANNLMSVFGWLLARWIPGVLRGPGASAGGDGILLLAEGLAAVWLFRKVKTGEPLRRR</sequence>
<accession>A0A1I7G778</accession>
<keyword evidence="2" id="KW-1133">Transmembrane helix</keyword>
<feature type="transmembrane region" description="Helical" evidence="2">
    <location>
        <begin position="54"/>
        <end position="72"/>
    </location>
</feature>
<keyword evidence="4" id="KW-0378">Hydrolase</keyword>
<dbReference type="InterPro" id="IPR003675">
    <property type="entry name" value="Rce1/LyrA-like_dom"/>
</dbReference>
<dbReference type="PANTHER" id="PTHR36435">
    <property type="entry name" value="SLR1288 PROTEIN"/>
    <property type="match status" value="1"/>
</dbReference>
<keyword evidence="2" id="KW-0812">Transmembrane</keyword>
<dbReference type="PANTHER" id="PTHR36435:SF1">
    <property type="entry name" value="CAAX AMINO TERMINAL PROTEASE FAMILY PROTEIN"/>
    <property type="match status" value="1"/>
</dbReference>
<dbReference type="GO" id="GO:0004175">
    <property type="term" value="F:endopeptidase activity"/>
    <property type="evidence" value="ECO:0007669"/>
    <property type="project" value="UniProtKB-ARBA"/>
</dbReference>
<organism evidence="4 5">
    <name type="scientific">Eubacterium pyruvativorans</name>
    <dbReference type="NCBI Taxonomy" id="155865"/>
    <lineage>
        <taxon>Bacteria</taxon>
        <taxon>Bacillati</taxon>
        <taxon>Bacillota</taxon>
        <taxon>Clostridia</taxon>
        <taxon>Eubacteriales</taxon>
        <taxon>Eubacteriaceae</taxon>
        <taxon>Eubacterium</taxon>
    </lineage>
</organism>
<feature type="transmembrane region" description="Helical" evidence="2">
    <location>
        <begin position="168"/>
        <end position="186"/>
    </location>
</feature>
<dbReference type="AlphaFoldDB" id="A0A1I7G778"/>
<dbReference type="Pfam" id="PF02517">
    <property type="entry name" value="Rce1-like"/>
    <property type="match status" value="1"/>
</dbReference>
<dbReference type="GO" id="GO:0006508">
    <property type="term" value="P:proteolysis"/>
    <property type="evidence" value="ECO:0007669"/>
    <property type="project" value="UniProtKB-KW"/>
</dbReference>
<dbReference type="InterPro" id="IPR052710">
    <property type="entry name" value="CAAX_protease"/>
</dbReference>
<feature type="domain" description="CAAX prenyl protease 2/Lysostaphin resistance protein A-like" evidence="3">
    <location>
        <begin position="142"/>
        <end position="229"/>
    </location>
</feature>
<evidence type="ECO:0000256" key="1">
    <source>
        <dbReference type="SAM" id="MobiDB-lite"/>
    </source>
</evidence>
<dbReference type="EMBL" id="FPBT01000005">
    <property type="protein sequence ID" value="SFU44319.1"/>
    <property type="molecule type" value="Genomic_DNA"/>
</dbReference>
<keyword evidence="5" id="KW-1185">Reference proteome</keyword>
<feature type="compositionally biased region" description="Basic and acidic residues" evidence="1">
    <location>
        <begin position="1"/>
        <end position="12"/>
    </location>
</feature>